<comment type="caution">
    <text evidence="2">The sequence shown here is derived from an EMBL/GenBank/DDBJ whole genome shotgun (WGS) entry which is preliminary data.</text>
</comment>
<dbReference type="EMBL" id="ACUZ02000001">
    <property type="protein sequence ID" value="EFB33619.1"/>
    <property type="molecule type" value="Genomic_DNA"/>
</dbReference>
<name>D1QM27_9BACT</name>
<accession>D1QM27</accession>
<organism evidence="2 3">
    <name type="scientific">Segatella oris F0302</name>
    <dbReference type="NCBI Taxonomy" id="649760"/>
    <lineage>
        <taxon>Bacteria</taxon>
        <taxon>Pseudomonadati</taxon>
        <taxon>Bacteroidota</taxon>
        <taxon>Bacteroidia</taxon>
        <taxon>Bacteroidales</taxon>
        <taxon>Prevotellaceae</taxon>
        <taxon>Segatella</taxon>
    </lineage>
</organism>
<protein>
    <submittedName>
        <fullName evidence="2">Uncharacterized protein</fullName>
    </submittedName>
</protein>
<evidence type="ECO:0000313" key="2">
    <source>
        <dbReference type="EMBL" id="EFB33619.1"/>
    </source>
</evidence>
<gene>
    <name evidence="2" type="ORF">HMPREF0971_00001</name>
    <name evidence="1" type="ORF">HMPREF0971_02569</name>
</gene>
<evidence type="ECO:0000313" key="1">
    <source>
        <dbReference type="EMBL" id="EFB31116.1"/>
    </source>
</evidence>
<evidence type="ECO:0000313" key="3">
    <source>
        <dbReference type="Proteomes" id="UP000004079"/>
    </source>
</evidence>
<dbReference type="HOGENOM" id="CLU_3274607_0_0_10"/>
<reference evidence="2 3" key="1">
    <citation type="submission" date="2009-11" db="EMBL/GenBank/DDBJ databases">
        <authorList>
            <person name="Weinstock G."/>
            <person name="Sodergren E."/>
            <person name="Clifton S."/>
            <person name="Fulton L."/>
            <person name="Fulton B."/>
            <person name="Courtney L."/>
            <person name="Fronick C."/>
            <person name="Harrison M."/>
            <person name="Strong C."/>
            <person name="Farmer C."/>
            <person name="Delahaunty K."/>
            <person name="Markovic C."/>
            <person name="Hall O."/>
            <person name="Minx P."/>
            <person name="Tomlinson C."/>
            <person name="Mitreva M."/>
            <person name="Nelson J."/>
            <person name="Hou S."/>
            <person name="Wollam A."/>
            <person name="Pepin K.H."/>
            <person name="Johnson M."/>
            <person name="Bhonagiri V."/>
            <person name="Nash W.E."/>
            <person name="Warren W."/>
            <person name="Chinwalla A."/>
            <person name="Mardis E.R."/>
            <person name="Wilson R.K."/>
        </authorList>
    </citation>
    <scope>NUCLEOTIDE SEQUENCE [LARGE SCALE GENOMIC DNA]</scope>
    <source>
        <strain evidence="2 3">F0302</strain>
    </source>
</reference>
<sequence length="41" mass="4911">MFLILLFICIDFIITPYTRTRVLKSTQKNSNNTCTKWLILF</sequence>
<dbReference type="EMBL" id="ACUZ02000043">
    <property type="protein sequence ID" value="EFB31116.1"/>
    <property type="molecule type" value="Genomic_DNA"/>
</dbReference>
<dbReference type="AlphaFoldDB" id="D1QM27"/>
<proteinExistence type="predicted"/>
<dbReference type="Proteomes" id="UP000004079">
    <property type="component" value="Unassembled WGS sequence"/>
</dbReference>